<gene>
    <name evidence="1" type="ORF">MILVUS5_LOCUS13671</name>
</gene>
<proteinExistence type="predicted"/>
<reference evidence="1" key="1">
    <citation type="submission" date="2023-10" db="EMBL/GenBank/DDBJ databases">
        <authorList>
            <person name="Rodriguez Cubillos JULIANA M."/>
            <person name="De Vega J."/>
        </authorList>
    </citation>
    <scope>NUCLEOTIDE SEQUENCE</scope>
</reference>
<protein>
    <submittedName>
        <fullName evidence="1">Uncharacterized protein</fullName>
    </submittedName>
</protein>
<accession>A0ACB0JHX4</accession>
<evidence type="ECO:0000313" key="1">
    <source>
        <dbReference type="EMBL" id="CAJ2644699.1"/>
    </source>
</evidence>
<dbReference type="Proteomes" id="UP001177021">
    <property type="component" value="Unassembled WGS sequence"/>
</dbReference>
<organism evidence="1 2">
    <name type="scientific">Trifolium pratense</name>
    <name type="common">Red clover</name>
    <dbReference type="NCBI Taxonomy" id="57577"/>
    <lineage>
        <taxon>Eukaryota</taxon>
        <taxon>Viridiplantae</taxon>
        <taxon>Streptophyta</taxon>
        <taxon>Embryophyta</taxon>
        <taxon>Tracheophyta</taxon>
        <taxon>Spermatophyta</taxon>
        <taxon>Magnoliopsida</taxon>
        <taxon>eudicotyledons</taxon>
        <taxon>Gunneridae</taxon>
        <taxon>Pentapetalae</taxon>
        <taxon>rosids</taxon>
        <taxon>fabids</taxon>
        <taxon>Fabales</taxon>
        <taxon>Fabaceae</taxon>
        <taxon>Papilionoideae</taxon>
        <taxon>50 kb inversion clade</taxon>
        <taxon>NPAAA clade</taxon>
        <taxon>Hologalegina</taxon>
        <taxon>IRL clade</taxon>
        <taxon>Trifolieae</taxon>
        <taxon>Trifolium</taxon>
    </lineage>
</organism>
<comment type="caution">
    <text evidence="1">The sequence shown here is derived from an EMBL/GenBank/DDBJ whole genome shotgun (WGS) entry which is preliminary data.</text>
</comment>
<name>A0ACB0JHX4_TRIPR</name>
<keyword evidence="2" id="KW-1185">Reference proteome</keyword>
<evidence type="ECO:0000313" key="2">
    <source>
        <dbReference type="Proteomes" id="UP001177021"/>
    </source>
</evidence>
<dbReference type="EMBL" id="CASHSV030000044">
    <property type="protein sequence ID" value="CAJ2644699.1"/>
    <property type="molecule type" value="Genomic_DNA"/>
</dbReference>
<sequence>MTSKPATNKSLIITENSTIQSTNYNPINNPQNSRNNDITYIQIPNDTTNNNLIIPQQNYTMTMPNSTNTQNSTYNQNKAHTSTYMNYNQTAQRTQQNNDPKHPYEHEDIPESSGTNNQTNPTQFSYYPEQIIEEGLKACQISILGKIITNKPIFASSIQNGLENIWGSPSGFKIQEIEGKILQFFMNNIEDQDRILHGNPWIFRNSWLIVKPWDREINPNSLDFDHVPVWIQLWGLPPHCKTKAMGIHLGSLMGEVEASEIYEYHGKQTIVKIKVAINVHKPIISGIHVGNPTDGTCWIDYRYERLPQICFNCGLVGHEVKLCRNKALNTDTTAPLGPWIRSTQYGRRKMDEKDRKFYSNPSHSPNFGKYSPPVPEALLAQLAAIKLQNQTPKNNNQAKPREEHEQQETCLNGNTKNINQQLVLDRKFQQYSENNQNTDKTGKSTIEDNHQVKRLKMAYDSNTDKRRKRRGELGQELGGEIRGAIVELSSDLRFYRICVFRCSSLW</sequence>